<dbReference type="Gene3D" id="3.20.20.70">
    <property type="entry name" value="Aldolase class I"/>
    <property type="match status" value="1"/>
</dbReference>
<dbReference type="GO" id="GO:0006096">
    <property type="term" value="P:glycolytic process"/>
    <property type="evidence" value="ECO:0007669"/>
    <property type="project" value="UniProtKB-UniRule"/>
</dbReference>
<dbReference type="GO" id="GO:0006094">
    <property type="term" value="P:gluconeogenesis"/>
    <property type="evidence" value="ECO:0007669"/>
    <property type="project" value="UniProtKB-UniPathway"/>
</dbReference>
<comment type="catalytic activity">
    <reaction evidence="3">
        <text>D-glyceraldehyde 3-phosphate = dihydroxyacetone phosphate</text>
        <dbReference type="Rhea" id="RHEA:18585"/>
        <dbReference type="ChEBI" id="CHEBI:57642"/>
        <dbReference type="ChEBI" id="CHEBI:59776"/>
        <dbReference type="EC" id="5.3.1.1"/>
    </reaction>
</comment>
<dbReference type="AlphaFoldDB" id="A0A377J289"/>
<keyword evidence="3" id="KW-0963">Cytoplasm</keyword>
<comment type="subunit">
    <text evidence="3">Homodimer.</text>
</comment>
<evidence type="ECO:0000256" key="2">
    <source>
        <dbReference type="ARBA" id="ARBA00023235"/>
    </source>
</evidence>
<keyword evidence="3" id="KW-0324">Glycolysis</keyword>
<dbReference type="UniPathway" id="UPA00109">
    <property type="reaction ID" value="UER00189"/>
</dbReference>
<comment type="pathway">
    <text evidence="3">Carbohydrate degradation; glycolysis; D-glyceraldehyde 3-phosphate from glycerone phosphate: step 1/1.</text>
</comment>
<evidence type="ECO:0000313" key="5">
    <source>
        <dbReference type="Proteomes" id="UP000254841"/>
    </source>
</evidence>
<gene>
    <name evidence="4" type="primary">tpiA</name>
    <name evidence="4" type="ORF">NCTC12410_00374</name>
</gene>
<dbReference type="PANTHER" id="PTHR21139:SF42">
    <property type="entry name" value="TRIOSEPHOSPHATE ISOMERASE"/>
    <property type="match status" value="1"/>
</dbReference>
<dbReference type="CDD" id="cd00311">
    <property type="entry name" value="TIM"/>
    <property type="match status" value="1"/>
</dbReference>
<dbReference type="InterPro" id="IPR013785">
    <property type="entry name" value="Aldolase_TIM"/>
</dbReference>
<dbReference type="InterPro" id="IPR035990">
    <property type="entry name" value="TIM_sf"/>
</dbReference>
<reference evidence="4 5" key="1">
    <citation type="submission" date="2018-06" db="EMBL/GenBank/DDBJ databases">
        <authorList>
            <consortium name="Pathogen Informatics"/>
            <person name="Doyle S."/>
        </authorList>
    </citation>
    <scope>NUCLEOTIDE SEQUENCE [LARGE SCALE GENOMIC DNA]</scope>
    <source>
        <strain evidence="4 5">NCTC12410</strain>
    </source>
</reference>
<dbReference type="NCBIfam" id="TIGR00419">
    <property type="entry name" value="tim"/>
    <property type="match status" value="1"/>
</dbReference>
<proteinExistence type="inferred from homology"/>
<dbReference type="OrthoDB" id="9809429at2"/>
<name>A0A377J289_9HELI</name>
<protein>
    <recommendedName>
        <fullName evidence="3">Triosephosphate isomerase</fullName>
        <ecNumber evidence="3">5.3.1.1</ecNumber>
    </recommendedName>
</protein>
<dbReference type="Proteomes" id="UP000254841">
    <property type="component" value="Unassembled WGS sequence"/>
</dbReference>
<dbReference type="PANTHER" id="PTHR21139">
    <property type="entry name" value="TRIOSEPHOSPHATE ISOMERASE"/>
    <property type="match status" value="1"/>
</dbReference>
<sequence>MQFMANFKCNHTAHSVQEYFTTLGALGFSQEFLRENELVFFPQALSLQASKDFAPFGEIGVQNAYPAYSGAFTGEIGVQALESMGVRTILIGHSERRVLLNESQEFIAEKFAFFARLGFFIVYCVGEPLSVRKQGEKAVQEYLQAQFAGIDVESTRVSVAYEPIWAIGTGRSASVQEIAQTHAFLRTLVQNPLLYGGSVNASNAKEILSIPNVNGVLVGSASLDAKSFYAITQSVLA</sequence>
<dbReference type="PROSITE" id="PS51440">
    <property type="entry name" value="TIM_2"/>
    <property type="match status" value="1"/>
</dbReference>
<dbReference type="GO" id="GO:0004807">
    <property type="term" value="F:triose-phosphate isomerase activity"/>
    <property type="evidence" value="ECO:0007669"/>
    <property type="project" value="UniProtKB-UniRule"/>
</dbReference>
<keyword evidence="2 3" id="KW-0413">Isomerase</keyword>
<dbReference type="GO" id="GO:0019563">
    <property type="term" value="P:glycerol catabolic process"/>
    <property type="evidence" value="ECO:0007669"/>
    <property type="project" value="TreeGrafter"/>
</dbReference>
<dbReference type="RefSeq" id="WP_115010888.1">
    <property type="nucleotide sequence ID" value="NZ_UGHV01000001.1"/>
</dbReference>
<dbReference type="NCBIfam" id="NF000728">
    <property type="entry name" value="PRK00042.3-2"/>
    <property type="match status" value="1"/>
</dbReference>
<comment type="subcellular location">
    <subcellularLocation>
        <location evidence="3">Cytoplasm</location>
    </subcellularLocation>
</comment>
<dbReference type="SUPFAM" id="SSF51351">
    <property type="entry name" value="Triosephosphate isomerase (TIM)"/>
    <property type="match status" value="1"/>
</dbReference>
<dbReference type="PROSITE" id="PS00171">
    <property type="entry name" value="TIM_1"/>
    <property type="match status" value="1"/>
</dbReference>
<dbReference type="InterPro" id="IPR020861">
    <property type="entry name" value="Triosephosphate_isomerase_AS"/>
</dbReference>
<organism evidence="4 5">
    <name type="scientific">Helicobacter canis</name>
    <dbReference type="NCBI Taxonomy" id="29419"/>
    <lineage>
        <taxon>Bacteria</taxon>
        <taxon>Pseudomonadati</taxon>
        <taxon>Campylobacterota</taxon>
        <taxon>Epsilonproteobacteria</taxon>
        <taxon>Campylobacterales</taxon>
        <taxon>Helicobacteraceae</taxon>
        <taxon>Helicobacter</taxon>
    </lineage>
</organism>
<evidence type="ECO:0000256" key="1">
    <source>
        <dbReference type="ARBA" id="ARBA00007422"/>
    </source>
</evidence>
<dbReference type="Pfam" id="PF00121">
    <property type="entry name" value="TIM"/>
    <property type="match status" value="1"/>
</dbReference>
<comment type="similarity">
    <text evidence="1 3">Belongs to the triosephosphate isomerase family.</text>
</comment>
<evidence type="ECO:0000313" key="4">
    <source>
        <dbReference type="EMBL" id="STO96560.1"/>
    </source>
</evidence>
<evidence type="ECO:0000256" key="3">
    <source>
        <dbReference type="RuleBase" id="RU363013"/>
    </source>
</evidence>
<dbReference type="GO" id="GO:0046166">
    <property type="term" value="P:glyceraldehyde-3-phosphate biosynthetic process"/>
    <property type="evidence" value="ECO:0007669"/>
    <property type="project" value="TreeGrafter"/>
</dbReference>
<keyword evidence="3" id="KW-0312">Gluconeogenesis</keyword>
<dbReference type="UniPathway" id="UPA00138"/>
<dbReference type="GO" id="GO:0005829">
    <property type="term" value="C:cytosol"/>
    <property type="evidence" value="ECO:0007669"/>
    <property type="project" value="TreeGrafter"/>
</dbReference>
<dbReference type="EC" id="5.3.1.1" evidence="3"/>
<accession>A0A377J289</accession>
<comment type="pathway">
    <text evidence="3">Carbohydrate biosynthesis; gluconeogenesis.</text>
</comment>
<dbReference type="EMBL" id="UGHV01000001">
    <property type="protein sequence ID" value="STO96560.1"/>
    <property type="molecule type" value="Genomic_DNA"/>
</dbReference>
<dbReference type="InterPro" id="IPR000652">
    <property type="entry name" value="Triosephosphate_isomerase"/>
</dbReference>